<evidence type="ECO:0000256" key="1">
    <source>
        <dbReference type="ARBA" id="ARBA00023157"/>
    </source>
</evidence>
<evidence type="ECO:0000256" key="2">
    <source>
        <dbReference type="SAM" id="Phobius"/>
    </source>
</evidence>
<gene>
    <name evidence="6" type="primary">LOC116290050</name>
</gene>
<proteinExistence type="predicted"/>
<name>A0A6P8HCU1_ACTTE</name>
<dbReference type="SMART" id="SM00034">
    <property type="entry name" value="CLECT"/>
    <property type="match status" value="2"/>
</dbReference>
<dbReference type="RefSeq" id="XP_031552888.1">
    <property type="nucleotide sequence ID" value="XM_031697028.1"/>
</dbReference>
<dbReference type="Proteomes" id="UP000515163">
    <property type="component" value="Unplaced"/>
</dbReference>
<dbReference type="InterPro" id="IPR001304">
    <property type="entry name" value="C-type_lectin-like"/>
</dbReference>
<dbReference type="KEGG" id="aten:116290050"/>
<reference evidence="6" key="1">
    <citation type="submission" date="2025-08" db="UniProtKB">
        <authorList>
            <consortium name="RefSeq"/>
        </authorList>
    </citation>
    <scope>IDENTIFICATION</scope>
    <source>
        <tissue evidence="6">Tentacle</tissue>
    </source>
</reference>
<keyword evidence="2" id="KW-0472">Membrane</keyword>
<dbReference type="Pfam" id="PF00059">
    <property type="entry name" value="Lectin_C"/>
    <property type="match status" value="2"/>
</dbReference>
<keyword evidence="2" id="KW-1133">Transmembrane helix</keyword>
<protein>
    <submittedName>
        <fullName evidence="6">Macrophage mannose receptor 1-like</fullName>
    </submittedName>
</protein>
<feature type="transmembrane region" description="Helical" evidence="2">
    <location>
        <begin position="423"/>
        <end position="446"/>
    </location>
</feature>
<evidence type="ECO:0000313" key="5">
    <source>
        <dbReference type="Proteomes" id="UP000515163"/>
    </source>
</evidence>
<keyword evidence="3" id="KW-0732">Signal</keyword>
<dbReference type="AlphaFoldDB" id="A0A6P8HCU1"/>
<keyword evidence="1" id="KW-1015">Disulfide bond</keyword>
<evidence type="ECO:0000313" key="6">
    <source>
        <dbReference type="RefSeq" id="XP_031552888.1"/>
    </source>
</evidence>
<feature type="chain" id="PRO_5028356846" evidence="3">
    <location>
        <begin position="20"/>
        <end position="470"/>
    </location>
</feature>
<dbReference type="SUPFAM" id="SSF56436">
    <property type="entry name" value="C-type lectin-like"/>
    <property type="match status" value="2"/>
</dbReference>
<dbReference type="InterPro" id="IPR016187">
    <property type="entry name" value="CTDL_fold"/>
</dbReference>
<feature type="domain" description="C-type lectin" evidence="4">
    <location>
        <begin position="147"/>
        <end position="271"/>
    </location>
</feature>
<dbReference type="CDD" id="cd00037">
    <property type="entry name" value="CLECT"/>
    <property type="match status" value="2"/>
</dbReference>
<feature type="signal peptide" evidence="3">
    <location>
        <begin position="1"/>
        <end position="19"/>
    </location>
</feature>
<dbReference type="InterPro" id="IPR050111">
    <property type="entry name" value="C-type_lectin/snaclec_domain"/>
</dbReference>
<dbReference type="Gene3D" id="3.10.100.10">
    <property type="entry name" value="Mannose-Binding Protein A, subunit A"/>
    <property type="match status" value="2"/>
</dbReference>
<organism evidence="5 6">
    <name type="scientific">Actinia tenebrosa</name>
    <name type="common">Australian red waratah sea anemone</name>
    <dbReference type="NCBI Taxonomy" id="6105"/>
    <lineage>
        <taxon>Eukaryota</taxon>
        <taxon>Metazoa</taxon>
        <taxon>Cnidaria</taxon>
        <taxon>Anthozoa</taxon>
        <taxon>Hexacorallia</taxon>
        <taxon>Actiniaria</taxon>
        <taxon>Actiniidae</taxon>
        <taxon>Actinia</taxon>
    </lineage>
</organism>
<sequence length="470" mass="53654">MFSGVKFFVFALVSTVALADEKVYEINRTPIQKRRGECVTLKAHHYFPIKKNKTFKWQKYAQELPGEFSNIEVKNDEIIIKRLMPSDSALYQGSIETEGGKEITRNWLTITDCEIHEKRTALTDKCTAACEAKCEKGWHYFYSSGKKGDTCFKYFSVPKTWEDANSFCQSNGAHLATINNVEENKFVGDLLETGDGGWIGLNDKSQESSYIWNYQRDPLPSFSAWDESNPKDKEPNNNNRGCNVENCVELKYTTKKWNDAVCNALFGFVCQLYSKIGIPGWNCTRGKCYKYDPLQVAWDEARFHCMNMNATLLTISSLQENDYVMSFKEIKRSIWTGLNDRAEAGIYVWNDIGVDQFSNKATFFNWDTGEPNDKLYDRLLPRCTGEDCVQIKKWNGSVTWSDLGCRTALPYVCEKRKNMFISFAAWIAITMGAGLVIGIVAARGYMEYKAKRGKKKFKALISNATHPVES</sequence>
<keyword evidence="5" id="KW-1185">Reference proteome</keyword>
<dbReference type="PROSITE" id="PS50041">
    <property type="entry name" value="C_TYPE_LECTIN_2"/>
    <property type="match status" value="2"/>
</dbReference>
<dbReference type="InterPro" id="IPR018378">
    <property type="entry name" value="C-type_lectin_CS"/>
</dbReference>
<accession>A0A6P8HCU1</accession>
<dbReference type="PROSITE" id="PS00615">
    <property type="entry name" value="C_TYPE_LECTIN_1"/>
    <property type="match status" value="2"/>
</dbReference>
<feature type="domain" description="C-type lectin" evidence="4">
    <location>
        <begin position="284"/>
        <end position="414"/>
    </location>
</feature>
<evidence type="ECO:0000256" key="3">
    <source>
        <dbReference type="SAM" id="SignalP"/>
    </source>
</evidence>
<dbReference type="OrthoDB" id="6337382at2759"/>
<dbReference type="InterPro" id="IPR016186">
    <property type="entry name" value="C-type_lectin-like/link_sf"/>
</dbReference>
<dbReference type="PANTHER" id="PTHR22803">
    <property type="entry name" value="MANNOSE, PHOSPHOLIPASE, LECTIN RECEPTOR RELATED"/>
    <property type="match status" value="1"/>
</dbReference>
<evidence type="ECO:0000259" key="4">
    <source>
        <dbReference type="PROSITE" id="PS50041"/>
    </source>
</evidence>
<dbReference type="GeneID" id="116290050"/>
<dbReference type="InParanoid" id="A0A6P8HCU1"/>
<keyword evidence="2" id="KW-0812">Transmembrane</keyword>